<dbReference type="EMBL" id="NBIU01000023">
    <property type="protein sequence ID" value="PZT47713.1"/>
    <property type="molecule type" value="Genomic_DNA"/>
</dbReference>
<accession>A0A2W6PM18</accession>
<dbReference type="RefSeq" id="WP_111230203.1">
    <property type="nucleotide sequence ID" value="NZ_NBIU01000023.1"/>
</dbReference>
<dbReference type="OrthoDB" id="5418093at2"/>
<dbReference type="AlphaFoldDB" id="A0A2W6PM18"/>
<proteinExistence type="predicted"/>
<organism evidence="1 2">
    <name type="scientific">Helicobacter valdiviensis</name>
    <dbReference type="NCBI Taxonomy" id="1458358"/>
    <lineage>
        <taxon>Bacteria</taxon>
        <taxon>Pseudomonadati</taxon>
        <taxon>Campylobacterota</taxon>
        <taxon>Epsilonproteobacteria</taxon>
        <taxon>Campylobacterales</taxon>
        <taxon>Helicobacteraceae</taxon>
        <taxon>Helicobacter</taxon>
    </lineage>
</organism>
<gene>
    <name evidence="1" type="ORF">B6S12_07580</name>
</gene>
<comment type="caution">
    <text evidence="1">The sequence shown here is derived from an EMBL/GenBank/DDBJ whole genome shotgun (WGS) entry which is preliminary data.</text>
</comment>
<keyword evidence="2" id="KW-1185">Reference proteome</keyword>
<evidence type="ECO:0008006" key="3">
    <source>
        <dbReference type="Google" id="ProtNLM"/>
    </source>
</evidence>
<reference evidence="1 2" key="1">
    <citation type="submission" date="2017-03" db="EMBL/GenBank/DDBJ databases">
        <title>Genomic and clinical evidence uncovers the enterohepatic species Helicobacter valdiviensis as a potential human intestinal pathogen.</title>
        <authorList>
            <person name="Fresia P."/>
            <person name="Jara R."/>
            <person name="Sierra R."/>
            <person name="Ferres I."/>
            <person name="Greif G."/>
            <person name="Iraola G."/>
            <person name="Collado L."/>
        </authorList>
    </citation>
    <scope>NUCLEOTIDE SEQUENCE [LARGE SCALE GENOMIC DNA]</scope>
    <source>
        <strain evidence="1 2">WBE14</strain>
    </source>
</reference>
<evidence type="ECO:0000313" key="2">
    <source>
        <dbReference type="Proteomes" id="UP000249746"/>
    </source>
</evidence>
<evidence type="ECO:0000313" key="1">
    <source>
        <dbReference type="EMBL" id="PZT47713.1"/>
    </source>
</evidence>
<sequence>MIHKAKISKEYTKISNDFIKDEVLSISAKMVGILLLSLPSNWKVNISYLAKTLSIGEQSIRKAIKELIDNKILERYQEKKKGKFSDEVHYRFLGEIQEDEIFTKEQEIKEKEIIENLEFSYKVNESLQEPKNSNSHRLTNSPMTEILPTYKERINYKKRESILRQSKKVIDLSLVFKKPKKEIDLNLDFLSKTELESCEAFFAYRKEKDKKLTLSTKKAIINKLKAYKANGEDICKIIANSIERGWSGLFPSIPLKQKYPTSCHLAQIQQKNAKTQKRDILHNDLEDKALQEHNFIQAHLKDLNPIFLPNFKNGYIVPLSINGERKMIQKVGDLLRFA</sequence>
<dbReference type="Proteomes" id="UP000249746">
    <property type="component" value="Unassembled WGS sequence"/>
</dbReference>
<name>A0A2W6PM18_9HELI</name>
<protein>
    <recommendedName>
        <fullName evidence="3">Helix-turn-helix domain-containing protein</fullName>
    </recommendedName>
</protein>